<dbReference type="SUPFAM" id="SSF56935">
    <property type="entry name" value="Porins"/>
    <property type="match status" value="1"/>
</dbReference>
<evidence type="ECO:0000256" key="1">
    <source>
        <dbReference type="ARBA" id="ARBA00004571"/>
    </source>
</evidence>
<dbReference type="GO" id="GO:0015344">
    <property type="term" value="F:siderophore uptake transmembrane transporter activity"/>
    <property type="evidence" value="ECO:0007669"/>
    <property type="project" value="TreeGrafter"/>
</dbReference>
<dbReference type="RefSeq" id="WP_160616242.1">
    <property type="nucleotide sequence ID" value="NZ_WTYR01000001.1"/>
</dbReference>
<keyword evidence="11" id="KW-0732">Signal</keyword>
<keyword evidence="2 8" id="KW-0813">Transport</keyword>
<keyword evidence="6 8" id="KW-0472">Membrane</keyword>
<evidence type="ECO:0000313" key="14">
    <source>
        <dbReference type="EMBL" id="MXP09560.1"/>
    </source>
</evidence>
<dbReference type="OrthoDB" id="9795928at2"/>
<evidence type="ECO:0000256" key="3">
    <source>
        <dbReference type="ARBA" id="ARBA00022452"/>
    </source>
</evidence>
<evidence type="ECO:0000256" key="8">
    <source>
        <dbReference type="PROSITE-ProRule" id="PRU01360"/>
    </source>
</evidence>
<evidence type="ECO:0000256" key="5">
    <source>
        <dbReference type="ARBA" id="ARBA00023077"/>
    </source>
</evidence>
<dbReference type="AlphaFoldDB" id="A0A6I4U0S6"/>
<protein>
    <submittedName>
        <fullName evidence="14">TonB-dependent receptor</fullName>
    </submittedName>
</protein>
<dbReference type="InterPro" id="IPR037066">
    <property type="entry name" value="Plug_dom_sf"/>
</dbReference>
<keyword evidence="3 8" id="KW-1134">Transmembrane beta strand</keyword>
<evidence type="ECO:0000259" key="12">
    <source>
        <dbReference type="Pfam" id="PF00593"/>
    </source>
</evidence>
<dbReference type="Proteomes" id="UP000429229">
    <property type="component" value="Unassembled WGS sequence"/>
</dbReference>
<evidence type="ECO:0000256" key="11">
    <source>
        <dbReference type="SAM" id="SignalP"/>
    </source>
</evidence>
<feature type="region of interest" description="Disordered" evidence="10">
    <location>
        <begin position="295"/>
        <end position="322"/>
    </location>
</feature>
<keyword evidence="5 9" id="KW-0798">TonB box</keyword>
<sequence length="711" mass="76422">MKHTLAFPFALLASTSLALPAMAQDASPDDDPRADHRHGDENSIVIVGSIPDLLLFENVRTLDSDQIATELDGQIGEVLDTLPGVSTSGFAPGSSRPVIRGFDQDRVKLLVDGIGSIDVSALSVDHGAAIDPLIIDHIDVIQGPAALLFGGEAIGGAVNVIDRRIPREVPEDGLRVDALASYGSAADFRALSGSADYSFGNGWVMHLDAARSESDDLRVGGRLVSDGLRAELLEEADEEREEGHLDEAAEFEEAANATGVVPNSFTETTSFGGGLAWLGDRGSFGVSLRSYDSRYGVPERPGSGHHHAEGEEEGGEEGHEEEGPVTIDLHQTRGDFRGTLDLGGFFEQATIRFGFADYFHTEFEGDEVGTTFDRTAFEGRVELVQRDRDGWHGHIGASLTSSDMEIIGEEAFYPGTEDRNYAVFTLQSYDIGDLTVEGALRVESASRSNQQAGLDRDFTLVSGAAGLAYRFAGGDAVTGVHYLRTARAPSGAELLSNGLHVATQAIESGDRTFGKETSNSVEVYGRYETDSINLAATAFYIDFDGFITSFDSGEEEEGFPIYQYSQVPATFWGVELDGSVPLFSNDSVTVKADGALEYVRAERSGATPIPRIPPLQITGGLSAEFGAFSLNGEVEHNFKQDRVEAGAEPLDAYTLVNAGITWRPIDDNDRLTLSLVGHNLTDTLGRRATSFTREFIPIAGRDIRVTAQLSF</sequence>
<dbReference type="PANTHER" id="PTHR30069:SF40">
    <property type="entry name" value="TONB-DEPENDENT RECEPTOR NMB0964-RELATED"/>
    <property type="match status" value="1"/>
</dbReference>
<comment type="similarity">
    <text evidence="8 9">Belongs to the TonB-dependent receptor family.</text>
</comment>
<comment type="caution">
    <text evidence="14">The sequence shown here is derived from an EMBL/GenBank/DDBJ whole genome shotgun (WGS) entry which is preliminary data.</text>
</comment>
<dbReference type="InterPro" id="IPR036942">
    <property type="entry name" value="Beta-barrel_TonB_sf"/>
</dbReference>
<dbReference type="InterPro" id="IPR012910">
    <property type="entry name" value="Plug_dom"/>
</dbReference>
<dbReference type="GO" id="GO:0009279">
    <property type="term" value="C:cell outer membrane"/>
    <property type="evidence" value="ECO:0007669"/>
    <property type="project" value="UniProtKB-SubCell"/>
</dbReference>
<dbReference type="GO" id="GO:0044718">
    <property type="term" value="P:siderophore transmembrane transport"/>
    <property type="evidence" value="ECO:0007669"/>
    <property type="project" value="TreeGrafter"/>
</dbReference>
<keyword evidence="7 8" id="KW-0998">Cell outer membrane</keyword>
<feature type="domain" description="TonB-dependent receptor plug" evidence="13">
    <location>
        <begin position="58"/>
        <end position="157"/>
    </location>
</feature>
<evidence type="ECO:0000256" key="7">
    <source>
        <dbReference type="ARBA" id="ARBA00023237"/>
    </source>
</evidence>
<feature type="domain" description="TonB-dependent receptor-like beta-barrel" evidence="12">
    <location>
        <begin position="325"/>
        <end position="680"/>
    </location>
</feature>
<dbReference type="Gene3D" id="2.40.170.20">
    <property type="entry name" value="TonB-dependent receptor, beta-barrel domain"/>
    <property type="match status" value="1"/>
</dbReference>
<dbReference type="PANTHER" id="PTHR30069">
    <property type="entry name" value="TONB-DEPENDENT OUTER MEMBRANE RECEPTOR"/>
    <property type="match status" value="1"/>
</dbReference>
<evidence type="ECO:0000256" key="9">
    <source>
        <dbReference type="RuleBase" id="RU003357"/>
    </source>
</evidence>
<reference evidence="14 15" key="1">
    <citation type="submission" date="2019-12" db="EMBL/GenBank/DDBJ databases">
        <title>Genomic-based taxomic classification of the family Erythrobacteraceae.</title>
        <authorList>
            <person name="Xu L."/>
        </authorList>
    </citation>
    <scope>NUCLEOTIDE SEQUENCE [LARGE SCALE GENOMIC DNA]</scope>
    <source>
        <strain evidence="14 15">LMG 29519</strain>
    </source>
</reference>
<proteinExistence type="inferred from homology"/>
<feature type="signal peptide" evidence="11">
    <location>
        <begin position="1"/>
        <end position="23"/>
    </location>
</feature>
<dbReference type="Pfam" id="PF07715">
    <property type="entry name" value="Plug"/>
    <property type="match status" value="1"/>
</dbReference>
<comment type="subcellular location">
    <subcellularLocation>
        <location evidence="1 8">Cell outer membrane</location>
        <topology evidence="1 8">Multi-pass membrane protein</topology>
    </subcellularLocation>
</comment>
<evidence type="ECO:0000313" key="15">
    <source>
        <dbReference type="Proteomes" id="UP000429229"/>
    </source>
</evidence>
<dbReference type="InterPro" id="IPR000531">
    <property type="entry name" value="Beta-barrel_TonB"/>
</dbReference>
<keyword evidence="14" id="KW-0675">Receptor</keyword>
<dbReference type="InterPro" id="IPR039426">
    <property type="entry name" value="TonB-dep_rcpt-like"/>
</dbReference>
<dbReference type="PROSITE" id="PS52016">
    <property type="entry name" value="TONB_DEPENDENT_REC_3"/>
    <property type="match status" value="1"/>
</dbReference>
<gene>
    <name evidence="14" type="ORF">GRI68_05155</name>
</gene>
<dbReference type="Pfam" id="PF00593">
    <property type="entry name" value="TonB_dep_Rec_b-barrel"/>
    <property type="match status" value="1"/>
</dbReference>
<keyword evidence="4 8" id="KW-0812">Transmembrane</keyword>
<dbReference type="EMBL" id="WTYR01000001">
    <property type="protein sequence ID" value="MXP09560.1"/>
    <property type="molecule type" value="Genomic_DNA"/>
</dbReference>
<evidence type="ECO:0000256" key="6">
    <source>
        <dbReference type="ARBA" id="ARBA00023136"/>
    </source>
</evidence>
<feature type="chain" id="PRO_5026303657" evidence="11">
    <location>
        <begin position="24"/>
        <end position="711"/>
    </location>
</feature>
<name>A0A6I4U0S6_9SPHN</name>
<keyword evidence="15" id="KW-1185">Reference proteome</keyword>
<evidence type="ECO:0000256" key="2">
    <source>
        <dbReference type="ARBA" id="ARBA00022448"/>
    </source>
</evidence>
<accession>A0A6I4U0S6</accession>
<organism evidence="14 15">
    <name type="scientific">Alteriqipengyuania halimionae</name>
    <dbReference type="NCBI Taxonomy" id="1926630"/>
    <lineage>
        <taxon>Bacteria</taxon>
        <taxon>Pseudomonadati</taxon>
        <taxon>Pseudomonadota</taxon>
        <taxon>Alphaproteobacteria</taxon>
        <taxon>Sphingomonadales</taxon>
        <taxon>Erythrobacteraceae</taxon>
        <taxon>Alteriqipengyuania</taxon>
    </lineage>
</organism>
<evidence type="ECO:0000256" key="4">
    <source>
        <dbReference type="ARBA" id="ARBA00022692"/>
    </source>
</evidence>
<feature type="compositionally biased region" description="Acidic residues" evidence="10">
    <location>
        <begin position="310"/>
        <end position="320"/>
    </location>
</feature>
<evidence type="ECO:0000256" key="10">
    <source>
        <dbReference type="SAM" id="MobiDB-lite"/>
    </source>
</evidence>
<evidence type="ECO:0000259" key="13">
    <source>
        <dbReference type="Pfam" id="PF07715"/>
    </source>
</evidence>
<dbReference type="Gene3D" id="2.170.130.10">
    <property type="entry name" value="TonB-dependent receptor, plug domain"/>
    <property type="match status" value="1"/>
</dbReference>